<organism evidence="2 3">
    <name type="scientific">Brachionus plicatilis</name>
    <name type="common">Marine rotifer</name>
    <name type="synonym">Brachionus muelleri</name>
    <dbReference type="NCBI Taxonomy" id="10195"/>
    <lineage>
        <taxon>Eukaryota</taxon>
        <taxon>Metazoa</taxon>
        <taxon>Spiralia</taxon>
        <taxon>Gnathifera</taxon>
        <taxon>Rotifera</taxon>
        <taxon>Eurotatoria</taxon>
        <taxon>Monogononta</taxon>
        <taxon>Pseudotrocha</taxon>
        <taxon>Ploima</taxon>
        <taxon>Brachionidae</taxon>
        <taxon>Brachionus</taxon>
    </lineage>
</organism>
<reference evidence="2 3" key="1">
    <citation type="journal article" date="2018" name="Sci. Rep.">
        <title>Genomic signatures of local adaptation to the degree of environmental predictability in rotifers.</title>
        <authorList>
            <person name="Franch-Gras L."/>
            <person name="Hahn C."/>
            <person name="Garcia-Roger E.M."/>
            <person name="Carmona M.J."/>
            <person name="Serra M."/>
            <person name="Gomez A."/>
        </authorList>
    </citation>
    <scope>NUCLEOTIDE SEQUENCE [LARGE SCALE GENOMIC DNA]</scope>
    <source>
        <strain evidence="2">HYR1</strain>
    </source>
</reference>
<dbReference type="Proteomes" id="UP000276133">
    <property type="component" value="Unassembled WGS sequence"/>
</dbReference>
<protein>
    <submittedName>
        <fullName evidence="2">Uncharacterized protein</fullName>
    </submittedName>
</protein>
<evidence type="ECO:0000313" key="3">
    <source>
        <dbReference type="Proteomes" id="UP000276133"/>
    </source>
</evidence>
<feature type="compositionally biased region" description="Basic and acidic residues" evidence="1">
    <location>
        <begin position="114"/>
        <end position="133"/>
    </location>
</feature>
<dbReference type="EMBL" id="REGN01003255">
    <property type="protein sequence ID" value="RNA23583.1"/>
    <property type="molecule type" value="Genomic_DNA"/>
</dbReference>
<dbReference type="AlphaFoldDB" id="A0A3M7RJ42"/>
<comment type="caution">
    <text evidence="2">The sequence shown here is derived from an EMBL/GenBank/DDBJ whole genome shotgun (WGS) entry which is preliminary data.</text>
</comment>
<sequence length="186" mass="21597">MNSELKSGESVLLDPTDNTLEEIQDVPYNIILREPLRKKKRGKAILNELHSSFDNFEEINKKVEDGEVNEISMIFKKQEDTKYRYYCRYLSHGCQAALYLQLQDGKSGHCFVSEQDHSNHPDKASQKDKVDQETKKRIVKLENLGLKPDGIIRQLFKEGIEPPKKTTIDNIQREIRKIKKVTKAHT</sequence>
<accession>A0A3M7RJ42</accession>
<dbReference type="OrthoDB" id="10137434at2759"/>
<feature type="region of interest" description="Disordered" evidence="1">
    <location>
        <begin position="113"/>
        <end position="133"/>
    </location>
</feature>
<proteinExistence type="predicted"/>
<name>A0A3M7RJ42_BRAPC</name>
<evidence type="ECO:0000313" key="2">
    <source>
        <dbReference type="EMBL" id="RNA23583.1"/>
    </source>
</evidence>
<evidence type="ECO:0000256" key="1">
    <source>
        <dbReference type="SAM" id="MobiDB-lite"/>
    </source>
</evidence>
<keyword evidence="3" id="KW-1185">Reference proteome</keyword>
<gene>
    <name evidence="2" type="ORF">BpHYR1_040491</name>
</gene>